<evidence type="ECO:0000256" key="4">
    <source>
        <dbReference type="ARBA" id="ARBA00008236"/>
    </source>
</evidence>
<sequence>MESKYAELLLNYCLEVKKGDRLFVQSTFLAEPLLKEIYRIGTRLGALVEFDLALEGQSKIFFDEADDELLRMVSPVQEYRYRHYDKYLSIRAPYNLSEDKSISGAKLKIRKQALQPIHTLYFQRTADQTMDRCLCQYPTQAAAQAAEMSLDEYRQFVFQACRLYDANPTESWLKVRKNQQRVTDLLNRSEFIQYQGPHIDLSFSCKGRPWINSDGRANMPSGEIFTAPVDDSTQGTVYFTHPAIYRGQEVSGISLTFEDGYITAWSAEKGQAVLDDVFEIEGARRLGEAAIGNNYQIQQMTKNILFDEKIGGTIHLAVGQAYLQNNGINKSSIHWDMITDMSTDSRILADGKTIYENGHFIIQ</sequence>
<evidence type="ECO:0000256" key="5">
    <source>
        <dbReference type="ARBA" id="ARBA00022438"/>
    </source>
</evidence>
<dbReference type="GO" id="GO:0008237">
    <property type="term" value="F:metallopeptidase activity"/>
    <property type="evidence" value="ECO:0007669"/>
    <property type="project" value="UniProtKB-KW"/>
</dbReference>
<dbReference type="InterPro" id="IPR000787">
    <property type="entry name" value="Peptidase_M29"/>
</dbReference>
<proteinExistence type="inferred from homology"/>
<dbReference type="SUPFAM" id="SSF144052">
    <property type="entry name" value="Thermophilic metalloprotease-like"/>
    <property type="match status" value="1"/>
</dbReference>
<evidence type="ECO:0000256" key="8">
    <source>
        <dbReference type="ARBA" id="ARBA00022801"/>
    </source>
</evidence>
<dbReference type="Proteomes" id="UP000753961">
    <property type="component" value="Unassembled WGS sequence"/>
</dbReference>
<accession>A0A953L8F0</accession>
<keyword evidence="5 10" id="KW-0031">Aminopeptidase</keyword>
<dbReference type="PRINTS" id="PR00919">
    <property type="entry name" value="THERMOPTASE"/>
</dbReference>
<evidence type="ECO:0000256" key="3">
    <source>
        <dbReference type="ARBA" id="ARBA00001947"/>
    </source>
</evidence>
<evidence type="ECO:0000256" key="1">
    <source>
        <dbReference type="ARBA" id="ARBA00001941"/>
    </source>
</evidence>
<protein>
    <submittedName>
        <fullName evidence="10">Aminopeptidase</fullName>
    </submittedName>
</protein>
<evidence type="ECO:0000313" key="10">
    <source>
        <dbReference type="EMBL" id="MBY5957615.1"/>
    </source>
</evidence>
<evidence type="ECO:0000256" key="2">
    <source>
        <dbReference type="ARBA" id="ARBA00001946"/>
    </source>
</evidence>
<comment type="similarity">
    <text evidence="4">Belongs to the peptidase M29 family.</text>
</comment>
<comment type="cofactor">
    <cofactor evidence="3">
        <name>Zn(2+)</name>
        <dbReference type="ChEBI" id="CHEBI:29105"/>
    </cofactor>
</comment>
<dbReference type="RefSeq" id="WP_222579133.1">
    <property type="nucleotide sequence ID" value="NZ_JAHVHU010000005.1"/>
</dbReference>
<keyword evidence="7" id="KW-0479">Metal-binding</keyword>
<dbReference type="GO" id="GO:0046872">
    <property type="term" value="F:metal ion binding"/>
    <property type="evidence" value="ECO:0007669"/>
    <property type="project" value="UniProtKB-KW"/>
</dbReference>
<dbReference type="AlphaFoldDB" id="A0A953L8F0"/>
<dbReference type="GO" id="GO:0006508">
    <property type="term" value="P:proteolysis"/>
    <property type="evidence" value="ECO:0007669"/>
    <property type="project" value="UniProtKB-KW"/>
</dbReference>
<evidence type="ECO:0000256" key="6">
    <source>
        <dbReference type="ARBA" id="ARBA00022670"/>
    </source>
</evidence>
<reference evidence="10" key="1">
    <citation type="submission" date="2021-06" db="EMBL/GenBank/DDBJ databases">
        <title>44 bacteria genomes isolated from Dapeng, Shenzhen.</title>
        <authorList>
            <person name="Zheng W."/>
            <person name="Yu S."/>
            <person name="Huang Y."/>
        </authorList>
    </citation>
    <scope>NUCLEOTIDE SEQUENCE</scope>
    <source>
        <strain evidence="10">DP5N28-2</strain>
    </source>
</reference>
<keyword evidence="6" id="KW-0645">Protease</keyword>
<keyword evidence="9" id="KW-0482">Metalloprotease</keyword>
<keyword evidence="8" id="KW-0378">Hydrolase</keyword>
<comment type="cofactor">
    <cofactor evidence="1">
        <name>Co(2+)</name>
        <dbReference type="ChEBI" id="CHEBI:48828"/>
    </cofactor>
</comment>
<gene>
    <name evidence="10" type="ORF">KUV50_05680</name>
</gene>
<evidence type="ECO:0000256" key="7">
    <source>
        <dbReference type="ARBA" id="ARBA00022723"/>
    </source>
</evidence>
<name>A0A953L8F0_9BACT</name>
<dbReference type="InterPro" id="IPR052170">
    <property type="entry name" value="M29_Exopeptidase"/>
</dbReference>
<dbReference type="InterPro" id="IPR035097">
    <property type="entry name" value="M29_N-terminal"/>
</dbReference>
<dbReference type="PANTHER" id="PTHR34448">
    <property type="entry name" value="AMINOPEPTIDASE"/>
    <property type="match status" value="1"/>
</dbReference>
<dbReference type="PANTHER" id="PTHR34448:SF1">
    <property type="entry name" value="BLL6088 PROTEIN"/>
    <property type="match status" value="1"/>
</dbReference>
<keyword evidence="11" id="KW-1185">Reference proteome</keyword>
<dbReference type="EMBL" id="JAHVHU010000005">
    <property type="protein sequence ID" value="MBY5957615.1"/>
    <property type="molecule type" value="Genomic_DNA"/>
</dbReference>
<comment type="caution">
    <text evidence="10">The sequence shown here is derived from an EMBL/GenBank/DDBJ whole genome shotgun (WGS) entry which is preliminary data.</text>
</comment>
<organism evidence="10 11">
    <name type="scientific">Membranihabitans marinus</name>
    <dbReference type="NCBI Taxonomy" id="1227546"/>
    <lineage>
        <taxon>Bacteria</taxon>
        <taxon>Pseudomonadati</taxon>
        <taxon>Bacteroidota</taxon>
        <taxon>Saprospiria</taxon>
        <taxon>Saprospirales</taxon>
        <taxon>Saprospiraceae</taxon>
        <taxon>Membranihabitans</taxon>
    </lineage>
</organism>
<dbReference type="Pfam" id="PF02073">
    <property type="entry name" value="Peptidase_M29"/>
    <property type="match status" value="1"/>
</dbReference>
<evidence type="ECO:0000256" key="9">
    <source>
        <dbReference type="ARBA" id="ARBA00023049"/>
    </source>
</evidence>
<comment type="cofactor">
    <cofactor evidence="2">
        <name>Mg(2+)</name>
        <dbReference type="ChEBI" id="CHEBI:18420"/>
    </cofactor>
</comment>
<dbReference type="GO" id="GO:0004177">
    <property type="term" value="F:aminopeptidase activity"/>
    <property type="evidence" value="ECO:0007669"/>
    <property type="project" value="UniProtKB-KW"/>
</dbReference>
<dbReference type="Gene3D" id="3.40.1830.10">
    <property type="entry name" value="Thermophilic metalloprotease (M29)"/>
    <property type="match status" value="1"/>
</dbReference>
<evidence type="ECO:0000313" key="11">
    <source>
        <dbReference type="Proteomes" id="UP000753961"/>
    </source>
</evidence>